<keyword evidence="7" id="KW-0472">Membrane</keyword>
<dbReference type="KEGG" id="pgab:PGSY75_0001100"/>
<dbReference type="PANTHER" id="PTHR12411">
    <property type="entry name" value="CYSTEINE PROTEASE FAMILY C1-RELATED"/>
    <property type="match status" value="1"/>
</dbReference>
<evidence type="ECO:0000256" key="10">
    <source>
        <dbReference type="ARBA" id="ARBA00023180"/>
    </source>
</evidence>
<protein>
    <submittedName>
        <fullName evidence="13">Serine repeat antigen 5</fullName>
    </submittedName>
</protein>
<organism evidence="13 14">
    <name type="scientific">Plasmodium gaboni</name>
    <dbReference type="NCBI Taxonomy" id="647221"/>
    <lineage>
        <taxon>Eukaryota</taxon>
        <taxon>Sar</taxon>
        <taxon>Alveolata</taxon>
        <taxon>Apicomplexa</taxon>
        <taxon>Aconoidasida</taxon>
        <taxon>Haemosporida</taxon>
        <taxon>Plasmodiidae</taxon>
        <taxon>Plasmodium</taxon>
        <taxon>Plasmodium (Laverania)</taxon>
    </lineage>
</organism>
<accession>A0A151L837</accession>
<dbReference type="InterPro" id="IPR025661">
    <property type="entry name" value="Pept_asp_AS"/>
</dbReference>
<dbReference type="RefSeq" id="XP_018639081.1">
    <property type="nucleotide sequence ID" value="XM_018783137.1"/>
</dbReference>
<dbReference type="InterPro" id="IPR018247">
    <property type="entry name" value="EF_Hand_1_Ca_BS"/>
</dbReference>
<evidence type="ECO:0000256" key="7">
    <source>
        <dbReference type="ARBA" id="ARBA00023136"/>
    </source>
</evidence>
<dbReference type="InterPro" id="IPR025660">
    <property type="entry name" value="Pept_his_AS"/>
</dbReference>
<dbReference type="InterPro" id="IPR000668">
    <property type="entry name" value="Peptidase_C1A_C"/>
</dbReference>
<comment type="subcellular location">
    <subcellularLocation>
        <location evidence="1">Membrane</location>
        <topology evidence="1">Peripheral membrane protein</topology>
    </subcellularLocation>
    <subcellularLocation>
        <location evidence="2">Parasitophorous vacuole</location>
    </subcellularLocation>
</comment>
<keyword evidence="5" id="KW-0732">Signal</keyword>
<evidence type="ECO:0000256" key="5">
    <source>
        <dbReference type="ARBA" id="ARBA00022729"/>
    </source>
</evidence>
<feature type="compositionally biased region" description="Polar residues" evidence="11">
    <location>
        <begin position="817"/>
        <end position="832"/>
    </location>
</feature>
<evidence type="ECO:0000256" key="2">
    <source>
        <dbReference type="ARBA" id="ARBA00004290"/>
    </source>
</evidence>
<evidence type="ECO:0000313" key="13">
    <source>
        <dbReference type="EMBL" id="KYN95108.1"/>
    </source>
</evidence>
<feature type="compositionally biased region" description="Low complexity" evidence="11">
    <location>
        <begin position="79"/>
        <end position="124"/>
    </location>
</feature>
<keyword evidence="8" id="KW-0865">Zymogen</keyword>
<evidence type="ECO:0000256" key="1">
    <source>
        <dbReference type="ARBA" id="ARBA00004170"/>
    </source>
</evidence>
<evidence type="ECO:0000256" key="6">
    <source>
        <dbReference type="ARBA" id="ARBA00022801"/>
    </source>
</evidence>
<dbReference type="Proteomes" id="UP000076004">
    <property type="component" value="Unassembled WGS sequence"/>
</dbReference>
<dbReference type="VEuPathDB" id="PlasmoDB:PGABG01_0205200"/>
<name>A0A151L837_9APIC</name>
<reference evidence="13 14" key="1">
    <citation type="journal article" date="2016" name="Nat. Commun.">
        <title>Genomes of cryptic chimpanzee Plasmodium species reveal key evolutionary events leading to human malaria.</title>
        <authorList>
            <person name="Sundararaman S.A."/>
            <person name="Plenderleith L.J."/>
            <person name="Liu W."/>
            <person name="Loy D.E."/>
            <person name="Learn G.H."/>
            <person name="Li Y."/>
            <person name="Shaw K.S."/>
            <person name="Ayouba A."/>
            <person name="Peeters M."/>
            <person name="Speede S."/>
            <person name="Shaw G.M."/>
            <person name="Bushman F.D."/>
            <person name="Brisson D."/>
            <person name="Rayner J.C."/>
            <person name="Sharp P.M."/>
            <person name="Hahn B.H."/>
        </authorList>
    </citation>
    <scope>NUCLEOTIDE SEQUENCE [LARGE SCALE GENOMIC DNA]</scope>
    <source>
        <strain evidence="13 14">SY75</strain>
    </source>
</reference>
<dbReference type="SUPFAM" id="SSF54001">
    <property type="entry name" value="Cysteine proteinases"/>
    <property type="match status" value="1"/>
</dbReference>
<dbReference type="GeneID" id="29773692"/>
<evidence type="ECO:0000256" key="4">
    <source>
        <dbReference type="ARBA" id="ARBA00022670"/>
    </source>
</evidence>
<dbReference type="InterPro" id="IPR038765">
    <property type="entry name" value="Papain-like_cys_pep_sf"/>
</dbReference>
<gene>
    <name evidence="13" type="ORF">PGSY75_0001100</name>
</gene>
<feature type="region of interest" description="Disordered" evidence="11">
    <location>
        <begin position="54"/>
        <end position="129"/>
    </location>
</feature>
<dbReference type="PROSITE" id="PS00640">
    <property type="entry name" value="THIOL_PROTEASE_ASN"/>
    <property type="match status" value="1"/>
</dbReference>
<keyword evidence="9" id="KW-1015">Disulfide bond</keyword>
<feature type="compositionally biased region" description="Basic and acidic residues" evidence="11">
    <location>
        <begin position="54"/>
        <end position="67"/>
    </location>
</feature>
<proteinExistence type="inferred from homology"/>
<feature type="domain" description="Peptidase C1A papain C-terminal" evidence="12">
    <location>
        <begin position="445"/>
        <end position="696"/>
    </location>
</feature>
<dbReference type="GO" id="GO:0008234">
    <property type="term" value="F:cysteine-type peptidase activity"/>
    <property type="evidence" value="ECO:0007669"/>
    <property type="project" value="InterPro"/>
</dbReference>
<sequence length="918" mass="105120">VKVTGPCNENFVMFLVPHIYIEVDTEDTYIELRTSLRETDNFLLFESNSGSLEKEKYVKEESKDTTSEKTVQAQDEPTEVTASESSGSSSSGTVQSRNSSQGTVSGGSSSSGNANNSQVSSNSDSTKKSRNLHNICEKGKTFKFVVYIKENTLILKWKVYGEPKDNQVDVRKYMINEKESPITSILIHAYKEHNETNLIESKNYVLRSDVPEKCDALASNCFLSGNFNIEKCFQCALLVEPEKNKDECFKYLSEDIRNKFTEIKAETEDDDEDDYTEYKLTESIDNILIKMFKTNEKNEKSELIKLEEVDDSLKLELMNYCSLLKDVDTSGTLDNYEMGNEMDIFNNLKRLLIYHSEENINTLKNKFRNAAVCLKNVDDWIVNKRGLVLPEFNYDLEYFNEDLYNDKNSEEDNNNKEKGVINVNKNVEKENSLSYDNTNNMFCNKEYCNRLKDENNCISKLEVEDQGNCDTSWIFASKYHLETIRCMKGYEPTKISALYVANCYKGEHKDRCDEGSSPIEFLQIIEDYGFLPKESNYPYNYVKVGEQCPNVQDYWVNLWDNTKVLTSKNEPNSLDGKGYTAYESEKFQDNMEAFINIIKTEVMNKGSVIAYIKAENVMGYEFSGKKVQNLCGDDTADHAVNIVGYGNYMNNEGEKKSYWIVRNSWGPYWGDEGYFKVDMHGPTHCHFNFIHSVVIFNLDLPMNNKTTKKESKIYDYYLKASPDFYHNLYFKNFNVDNKKLFSEKEDNENNKKLSNNYIIFGQDTERSEETSDGKSDPSGSAQNVSSQASGESGQANSVSSGSEQSGSSKASVESEQGSSLPSVSEQEGSNPASERVHVYHVLKHIKDSKIRMALRKYMDTLEVGKRHSCTRAYAFDQDNYEKCVQFCNDNWKTCENKASPGHCLSKLETNKECYFCYV</sequence>
<feature type="non-terminal residue" evidence="13">
    <location>
        <position position="1"/>
    </location>
</feature>
<evidence type="ECO:0000256" key="3">
    <source>
        <dbReference type="ARBA" id="ARBA00008455"/>
    </source>
</evidence>
<evidence type="ECO:0000313" key="14">
    <source>
        <dbReference type="Proteomes" id="UP000076004"/>
    </source>
</evidence>
<feature type="compositionally biased region" description="Basic and acidic residues" evidence="11">
    <location>
        <begin position="764"/>
        <end position="775"/>
    </location>
</feature>
<comment type="similarity">
    <text evidence="3">Belongs to the peptidase C1 family.</text>
</comment>
<feature type="region of interest" description="Disordered" evidence="11">
    <location>
        <begin position="764"/>
        <end position="835"/>
    </location>
</feature>
<dbReference type="Pfam" id="PF00112">
    <property type="entry name" value="Peptidase_C1"/>
    <property type="match status" value="1"/>
</dbReference>
<dbReference type="GO" id="GO:0006508">
    <property type="term" value="P:proteolysis"/>
    <property type="evidence" value="ECO:0007669"/>
    <property type="project" value="UniProtKB-KW"/>
</dbReference>
<keyword evidence="10" id="KW-0325">Glycoprotein</keyword>
<feature type="compositionally biased region" description="Polar residues" evidence="11">
    <location>
        <begin position="777"/>
        <end position="796"/>
    </location>
</feature>
<comment type="caution">
    <text evidence="13">The sequence shown here is derived from an EMBL/GenBank/DDBJ whole genome shotgun (WGS) entry which is preliminary data.</text>
</comment>
<dbReference type="Gene3D" id="3.90.70.10">
    <property type="entry name" value="Cysteine proteinases"/>
    <property type="match status" value="1"/>
</dbReference>
<dbReference type="CDD" id="cd02619">
    <property type="entry name" value="Peptidase_C1"/>
    <property type="match status" value="1"/>
</dbReference>
<evidence type="ECO:0000256" key="9">
    <source>
        <dbReference type="ARBA" id="ARBA00023157"/>
    </source>
</evidence>
<dbReference type="GO" id="GO:0016020">
    <property type="term" value="C:membrane"/>
    <property type="evidence" value="ECO:0007669"/>
    <property type="project" value="UniProtKB-SubCell"/>
</dbReference>
<dbReference type="GO" id="GO:0020003">
    <property type="term" value="C:symbiont-containing vacuole"/>
    <property type="evidence" value="ECO:0007669"/>
    <property type="project" value="UniProtKB-SubCell"/>
</dbReference>
<feature type="compositionally biased region" description="Low complexity" evidence="11">
    <location>
        <begin position="797"/>
        <end position="816"/>
    </location>
</feature>
<evidence type="ECO:0000256" key="11">
    <source>
        <dbReference type="SAM" id="MobiDB-lite"/>
    </source>
</evidence>
<dbReference type="EMBL" id="LVLB01000026">
    <property type="protein sequence ID" value="KYN95108.1"/>
    <property type="molecule type" value="Genomic_DNA"/>
</dbReference>
<keyword evidence="6" id="KW-0378">Hydrolase</keyword>
<dbReference type="SMART" id="SM00645">
    <property type="entry name" value="Pept_C1"/>
    <property type="match status" value="1"/>
</dbReference>
<evidence type="ECO:0000256" key="8">
    <source>
        <dbReference type="ARBA" id="ARBA00023145"/>
    </source>
</evidence>
<dbReference type="AlphaFoldDB" id="A0A151L837"/>
<keyword evidence="4" id="KW-0645">Protease</keyword>
<evidence type="ECO:0000259" key="12">
    <source>
        <dbReference type="SMART" id="SM00645"/>
    </source>
</evidence>
<dbReference type="PROSITE" id="PS00639">
    <property type="entry name" value="THIOL_PROTEASE_HIS"/>
    <property type="match status" value="1"/>
</dbReference>
<dbReference type="FunFam" id="3.90.70.10:FF:000036">
    <property type="entry name" value="Serine repeat antigen 5"/>
    <property type="match status" value="1"/>
</dbReference>
<dbReference type="PROSITE" id="PS00018">
    <property type="entry name" value="EF_HAND_1"/>
    <property type="match status" value="1"/>
</dbReference>
<dbReference type="InterPro" id="IPR013128">
    <property type="entry name" value="Peptidase_C1A"/>
</dbReference>
<dbReference type="VEuPathDB" id="PlasmoDB:PGSY75_0001100"/>